<dbReference type="InterPro" id="IPR006886">
    <property type="entry name" value="RNA_pol_III_Rpc5"/>
</dbReference>
<gene>
    <name evidence="2" type="ORF">CLF_112567</name>
</gene>
<evidence type="ECO:0000313" key="2">
    <source>
        <dbReference type="EMBL" id="GAA29967.2"/>
    </source>
</evidence>
<evidence type="ECO:0000313" key="3">
    <source>
        <dbReference type="Proteomes" id="UP000008909"/>
    </source>
</evidence>
<dbReference type="PANTHER" id="PTHR12069">
    <property type="entry name" value="DNA-DIRECTED RNA POLYMERASES III 80 KDA POLYPEPTIDE RNA POLYMERASE III SUBUNIT 5"/>
    <property type="match status" value="1"/>
</dbReference>
<feature type="non-terminal residue" evidence="2">
    <location>
        <position position="1"/>
    </location>
</feature>
<proteinExistence type="predicted"/>
<dbReference type="EMBL" id="DF144675">
    <property type="protein sequence ID" value="GAA29967.2"/>
    <property type="molecule type" value="Genomic_DNA"/>
</dbReference>
<dbReference type="Pfam" id="PF04801">
    <property type="entry name" value="RPC5"/>
    <property type="match status" value="1"/>
</dbReference>
<evidence type="ECO:0000256" key="1">
    <source>
        <dbReference type="SAM" id="MobiDB-lite"/>
    </source>
</evidence>
<feature type="non-terminal residue" evidence="2">
    <location>
        <position position="922"/>
    </location>
</feature>
<dbReference type="GO" id="GO:0042797">
    <property type="term" value="P:tRNA transcription by RNA polymerase III"/>
    <property type="evidence" value="ECO:0007669"/>
    <property type="project" value="TreeGrafter"/>
</dbReference>
<feature type="compositionally biased region" description="Polar residues" evidence="1">
    <location>
        <begin position="120"/>
        <end position="130"/>
    </location>
</feature>
<feature type="compositionally biased region" description="Polar residues" evidence="1">
    <location>
        <begin position="490"/>
        <end position="506"/>
    </location>
</feature>
<feature type="compositionally biased region" description="Polar residues" evidence="1">
    <location>
        <begin position="573"/>
        <end position="591"/>
    </location>
</feature>
<keyword evidence="2" id="KW-0804">Transcription</keyword>
<keyword evidence="3" id="KW-1185">Reference proteome</keyword>
<protein>
    <submittedName>
        <fullName evidence="2">DNA-directed RNA polymerase III subunit RPC5</fullName>
    </submittedName>
</protein>
<feature type="compositionally biased region" description="Low complexity" evidence="1">
    <location>
        <begin position="541"/>
        <end position="558"/>
    </location>
</feature>
<dbReference type="AlphaFoldDB" id="H2KVK4"/>
<feature type="compositionally biased region" description="Basic and acidic residues" evidence="1">
    <location>
        <begin position="106"/>
        <end position="119"/>
    </location>
</feature>
<feature type="region of interest" description="Disordered" evidence="1">
    <location>
        <begin position="106"/>
        <end position="150"/>
    </location>
</feature>
<organism evidence="2 3">
    <name type="scientific">Clonorchis sinensis</name>
    <name type="common">Chinese liver fluke</name>
    <dbReference type="NCBI Taxonomy" id="79923"/>
    <lineage>
        <taxon>Eukaryota</taxon>
        <taxon>Metazoa</taxon>
        <taxon>Spiralia</taxon>
        <taxon>Lophotrochozoa</taxon>
        <taxon>Platyhelminthes</taxon>
        <taxon>Trematoda</taxon>
        <taxon>Digenea</taxon>
        <taxon>Opisthorchiida</taxon>
        <taxon>Opisthorchiata</taxon>
        <taxon>Opisthorchiidae</taxon>
        <taxon>Clonorchis</taxon>
    </lineage>
</organism>
<dbReference type="PANTHER" id="PTHR12069:SF0">
    <property type="entry name" value="DNA-DIRECTED RNA POLYMERASE III SUBUNIT RPC5"/>
    <property type="match status" value="1"/>
</dbReference>
<dbReference type="Proteomes" id="UP000008909">
    <property type="component" value="Unassembled WGS sequence"/>
</dbReference>
<feature type="region of interest" description="Disordered" evidence="1">
    <location>
        <begin position="445"/>
        <end position="506"/>
    </location>
</feature>
<sequence length="922" mass="103429">YKNRGFTRSLEHEQVKDGRMKCSPDLLELTIHDGKNPSMSPTPGQNNSYLLRSEVMKLPTSVLGYFVNGGLFLVMRQPFDQLLDECHLIPLVRDALVMDTVKEVMKEKSRVPERQDHASTSEAPTTSTVVSARLKSNDPGNLRGQIGVRRRPADNDPDVLFRQQQHLAPWHPVRYKRFMPSDAFENRIPLLYPYEDNEQTARGTNGPRQDAYTTTLLSSLAPVPATHGRVEPVNPPTMEELLQSIMMKVHVIRFNKLVACVRERFSDPHSVTNATVLQHLQKVAVLIRGWWVVKSELLYPPTMYSEHAAVPSSLMIRARDYILAVFHRGEHLTRKTISSMTKLPALEATEILKLVARKMNATQKGHVNHWEFHPLDTDFVRKYPDVVQQQHLTWEARIRQLCGQLKLERLVSDGTRRRRRCSGRISSESESEAELEIRSLISGVHVSSGGRKTPTTSRRRRQLSLSQTSESGDKSESNISCQPARKRARTQSLSATSTVVSPIQMSQLQLPSGGIESRMPTPDPQNAVEFTFSVPTSPPVSKILSPPLTSPTTTPISKQSVLRKKTTPHRESPVTQAVSSVDPETSETACSSPPVCKPEPTSPCVRPVPEEVDGIASFVLSLKEEPMELNHVNDSLSNPPEHPAPDSRLVAFVQEKLSMVPIISLSALAKITQELLADEEPLPPPGSEAERELLKPKIMEALSHTDARQLHVVWPTSADARPEEPLFATRVAGNECGAVSEDRRMLRDAIFDVFEQQSSFRMKDLQERLTELSLNGLPRNTICSMLKFVVIIIDSMTSVFNTEHDLTLCGCEVHTKKEDDFSQFIRKHLCLLFFEDEDDVVCILQIDKVFFTDYLNTSVLAHLWALDECQLVATIVVVRSIQPTGGFRGPDGSTEIIFGHYRLSGLLPFLWPSVSTTLRGRL</sequence>
<dbReference type="GO" id="GO:0005666">
    <property type="term" value="C:RNA polymerase III complex"/>
    <property type="evidence" value="ECO:0007669"/>
    <property type="project" value="TreeGrafter"/>
</dbReference>
<keyword evidence="2" id="KW-0240">DNA-directed RNA polymerase</keyword>
<accession>H2KVK4</accession>
<name>H2KVK4_CLOSI</name>
<reference evidence="2" key="1">
    <citation type="journal article" date="2011" name="Genome Biol.">
        <title>The draft genome of the carcinogenic human liver fluke Clonorchis sinensis.</title>
        <authorList>
            <person name="Wang X."/>
            <person name="Chen W."/>
            <person name="Huang Y."/>
            <person name="Sun J."/>
            <person name="Men J."/>
            <person name="Liu H."/>
            <person name="Luo F."/>
            <person name="Guo L."/>
            <person name="Lv X."/>
            <person name="Deng C."/>
            <person name="Zhou C."/>
            <person name="Fan Y."/>
            <person name="Li X."/>
            <person name="Huang L."/>
            <person name="Hu Y."/>
            <person name="Liang C."/>
            <person name="Hu X."/>
            <person name="Xu J."/>
            <person name="Yu X."/>
        </authorList>
    </citation>
    <scope>NUCLEOTIDE SEQUENCE [LARGE SCALE GENOMIC DNA]</scope>
    <source>
        <strain evidence="2">Henan</strain>
    </source>
</reference>
<feature type="region of interest" description="Disordered" evidence="1">
    <location>
        <begin position="541"/>
        <end position="608"/>
    </location>
</feature>